<sequence length="64" mass="7373">MNLAKQKPSKLGLFCAIQEKEGRGVIESAWGWVDKFDSTFKQIKLKTDEDFWWIPVEDVVSVEA</sequence>
<name>A0AAP8QGA9_BRELA</name>
<comment type="caution">
    <text evidence="1">The sequence shown here is derived from an EMBL/GenBank/DDBJ whole genome shotgun (WGS) entry which is preliminary data.</text>
</comment>
<evidence type="ECO:0008006" key="3">
    <source>
        <dbReference type="Google" id="ProtNLM"/>
    </source>
</evidence>
<evidence type="ECO:0000313" key="1">
    <source>
        <dbReference type="EMBL" id="PPB10950.1"/>
    </source>
</evidence>
<dbReference type="AlphaFoldDB" id="A0AAP8QGA9"/>
<evidence type="ECO:0000313" key="2">
    <source>
        <dbReference type="Proteomes" id="UP000239759"/>
    </source>
</evidence>
<protein>
    <recommendedName>
        <fullName evidence="3">YolD-like family protein</fullName>
    </recommendedName>
</protein>
<dbReference type="Proteomes" id="UP000239759">
    <property type="component" value="Unassembled WGS sequence"/>
</dbReference>
<gene>
    <name evidence="1" type="ORF">C4A77_04715</name>
</gene>
<dbReference type="EMBL" id="PRKQ01000003">
    <property type="protein sequence ID" value="PPB10950.1"/>
    <property type="molecule type" value="Genomic_DNA"/>
</dbReference>
<dbReference type="RefSeq" id="WP_104030961.1">
    <property type="nucleotide sequence ID" value="NZ_JARMFH010000008.1"/>
</dbReference>
<reference evidence="1 2" key="1">
    <citation type="submission" date="2018-02" db="EMBL/GenBank/DDBJ databases">
        <title>Comparative analysis of genomes of three Brevibacillus laterosporus strains producers of potent antimicrobials isolated from silage.</title>
        <authorList>
            <person name="Kojic M."/>
            <person name="Miljkovic M."/>
            <person name="Studholme D."/>
            <person name="Filipic B."/>
        </authorList>
    </citation>
    <scope>NUCLEOTIDE SEQUENCE [LARGE SCALE GENOMIC DNA]</scope>
    <source>
        <strain evidence="1 2">BGSP11</strain>
    </source>
</reference>
<organism evidence="1 2">
    <name type="scientific">Brevibacillus laterosporus</name>
    <name type="common">Bacillus laterosporus</name>
    <dbReference type="NCBI Taxonomy" id="1465"/>
    <lineage>
        <taxon>Bacteria</taxon>
        <taxon>Bacillati</taxon>
        <taxon>Bacillota</taxon>
        <taxon>Bacilli</taxon>
        <taxon>Bacillales</taxon>
        <taxon>Paenibacillaceae</taxon>
        <taxon>Brevibacillus</taxon>
    </lineage>
</organism>
<proteinExistence type="predicted"/>
<accession>A0AAP8QGA9</accession>